<dbReference type="EMBL" id="EU421841">
    <property type="protein sequence ID" value="ACA00164.1"/>
    <property type="molecule type" value="Genomic_DNA"/>
</dbReference>
<reference evidence="2" key="1">
    <citation type="journal article" date="2008" name="Appl. Environ. Microbiol.">
        <title>Presence of a family of plasmids (29 to 65 kilobases) with a 26-kilobase common region in different strains of the sulfur-oxidizing bacterium Acidithiobacillus caldus.</title>
        <authorList>
            <person name="van Zyl L.J."/>
            <person name="Deane S.M."/>
            <person name="Louw L.A."/>
            <person name="Rawlings D.E."/>
        </authorList>
    </citation>
    <scope>NUCLEOTIDE SEQUENCE</scope>
    <source>
        <strain evidence="2">MNG</strain>
        <plasmid evidence="2">pTcM1</plasmid>
    </source>
</reference>
<evidence type="ECO:0000313" key="2">
    <source>
        <dbReference type="EMBL" id="ACA00164.1"/>
    </source>
</evidence>
<dbReference type="CDD" id="cd18682">
    <property type="entry name" value="PIN_VapC-like"/>
    <property type="match status" value="1"/>
</dbReference>
<dbReference type="AlphaFoldDB" id="B1A4I6"/>
<name>B1A4I6_9PROT</name>
<geneLocation type="plasmid" evidence="2">
    <name>pTcM1</name>
</geneLocation>
<proteinExistence type="predicted"/>
<feature type="domain" description="PIN" evidence="1">
    <location>
        <begin position="8"/>
        <end position="128"/>
    </location>
</feature>
<dbReference type="Gene3D" id="3.40.50.1010">
    <property type="entry name" value="5'-nuclease"/>
    <property type="match status" value="1"/>
</dbReference>
<keyword evidence="2" id="KW-0614">Plasmid</keyword>
<dbReference type="SUPFAM" id="SSF88723">
    <property type="entry name" value="PIN domain-like"/>
    <property type="match status" value="1"/>
</dbReference>
<protein>
    <recommendedName>
        <fullName evidence="1">PIN domain-containing protein</fullName>
    </recommendedName>
</protein>
<organism evidence="2">
    <name type="scientific">Acidithiobacillus caldus</name>
    <dbReference type="NCBI Taxonomy" id="33059"/>
    <lineage>
        <taxon>Bacteria</taxon>
        <taxon>Pseudomonadati</taxon>
        <taxon>Pseudomonadota</taxon>
        <taxon>Acidithiobacillia</taxon>
        <taxon>Acidithiobacillales</taxon>
        <taxon>Acidithiobacillaceae</taxon>
        <taxon>Acidithiobacillus</taxon>
    </lineage>
</organism>
<dbReference type="Pfam" id="PF01850">
    <property type="entry name" value="PIN"/>
    <property type="match status" value="1"/>
</dbReference>
<accession>B1A4I6</accession>
<evidence type="ECO:0000259" key="1">
    <source>
        <dbReference type="Pfam" id="PF01850"/>
    </source>
</evidence>
<dbReference type="InterPro" id="IPR029060">
    <property type="entry name" value="PIN-like_dom_sf"/>
</dbReference>
<sequence>MRQHVSNMVLDASALLAYLYEEPGADAVEHALSFGSSISAVNWAEVLSKAADIGIAPERLVSELRERGVLNNALKIFPLIAEDGLEIARLRPLTQNLGLSLGDRACLALGKRLKLPVMTADRVWSAVPGMEIKLIR</sequence>
<dbReference type="InterPro" id="IPR002716">
    <property type="entry name" value="PIN_dom"/>
</dbReference>